<proteinExistence type="inferred from homology"/>
<dbReference type="AlphaFoldDB" id="A0AAP0FUW1"/>
<reference evidence="2 3" key="1">
    <citation type="journal article" date="2022" name="Nat. Plants">
        <title>Genomes of leafy and leafless Platanthera orchids illuminate the evolution of mycoheterotrophy.</title>
        <authorList>
            <person name="Li M.H."/>
            <person name="Liu K.W."/>
            <person name="Li Z."/>
            <person name="Lu H.C."/>
            <person name="Ye Q.L."/>
            <person name="Zhang D."/>
            <person name="Wang J.Y."/>
            <person name="Li Y.F."/>
            <person name="Zhong Z.M."/>
            <person name="Liu X."/>
            <person name="Yu X."/>
            <person name="Liu D.K."/>
            <person name="Tu X.D."/>
            <person name="Liu B."/>
            <person name="Hao Y."/>
            <person name="Liao X.Y."/>
            <person name="Jiang Y.T."/>
            <person name="Sun W.H."/>
            <person name="Chen J."/>
            <person name="Chen Y.Q."/>
            <person name="Ai Y."/>
            <person name="Zhai J.W."/>
            <person name="Wu S.S."/>
            <person name="Zhou Z."/>
            <person name="Hsiao Y.Y."/>
            <person name="Wu W.L."/>
            <person name="Chen Y.Y."/>
            <person name="Lin Y.F."/>
            <person name="Hsu J.L."/>
            <person name="Li C.Y."/>
            <person name="Wang Z.W."/>
            <person name="Zhao X."/>
            <person name="Zhong W.Y."/>
            <person name="Ma X.K."/>
            <person name="Ma L."/>
            <person name="Huang J."/>
            <person name="Chen G.Z."/>
            <person name="Huang M.Z."/>
            <person name="Huang L."/>
            <person name="Peng D.H."/>
            <person name="Luo Y.B."/>
            <person name="Zou S.Q."/>
            <person name="Chen S.P."/>
            <person name="Lan S."/>
            <person name="Tsai W.C."/>
            <person name="Van de Peer Y."/>
            <person name="Liu Z.J."/>
        </authorList>
    </citation>
    <scope>NUCLEOTIDE SEQUENCE [LARGE SCALE GENOMIC DNA]</scope>
    <source>
        <strain evidence="2">Lor287</strain>
    </source>
</reference>
<keyword evidence="3" id="KW-1185">Reference proteome</keyword>
<dbReference type="PANTHER" id="PTHR11757:SF19">
    <property type="entry name" value="PROLYL ENDOPEPTIDASE-LIKE"/>
    <property type="match status" value="1"/>
</dbReference>
<evidence type="ECO:0000313" key="2">
    <source>
        <dbReference type="EMBL" id="KAK8916111.1"/>
    </source>
</evidence>
<dbReference type="InterPro" id="IPR051543">
    <property type="entry name" value="Serine_Peptidase_S9A"/>
</dbReference>
<sequence>MTGTEVVAIALKDQQRERRQRAMGEMGAVNDTGVCRGVDIDDFQLFSGHVAIYLFENDLPKVIVYSIPQLGEEIGPLQNGRAIDFVDPIYSVYHEESQFSSSILRFYYSSMKTHPSVYDYDMTSGISVLKKIQPEV</sequence>
<dbReference type="PANTHER" id="PTHR11757">
    <property type="entry name" value="PROTEASE FAMILY S9A OLIGOPEPTIDASE"/>
    <property type="match status" value="1"/>
</dbReference>
<gene>
    <name evidence="2" type="ORF">KSP39_PZI022298</name>
</gene>
<evidence type="ECO:0000256" key="1">
    <source>
        <dbReference type="ARBA" id="ARBA00005228"/>
    </source>
</evidence>
<accession>A0AAP0FUW1</accession>
<dbReference type="Proteomes" id="UP001418222">
    <property type="component" value="Unassembled WGS sequence"/>
</dbReference>
<comment type="similarity">
    <text evidence="1">Belongs to the peptidase S9A family.</text>
</comment>
<organism evidence="2 3">
    <name type="scientific">Platanthera zijinensis</name>
    <dbReference type="NCBI Taxonomy" id="2320716"/>
    <lineage>
        <taxon>Eukaryota</taxon>
        <taxon>Viridiplantae</taxon>
        <taxon>Streptophyta</taxon>
        <taxon>Embryophyta</taxon>
        <taxon>Tracheophyta</taxon>
        <taxon>Spermatophyta</taxon>
        <taxon>Magnoliopsida</taxon>
        <taxon>Liliopsida</taxon>
        <taxon>Asparagales</taxon>
        <taxon>Orchidaceae</taxon>
        <taxon>Orchidoideae</taxon>
        <taxon>Orchideae</taxon>
        <taxon>Orchidinae</taxon>
        <taxon>Platanthera</taxon>
    </lineage>
</organism>
<comment type="caution">
    <text evidence="2">The sequence shown here is derived from an EMBL/GenBank/DDBJ whole genome shotgun (WGS) entry which is preliminary data.</text>
</comment>
<evidence type="ECO:0000313" key="3">
    <source>
        <dbReference type="Proteomes" id="UP001418222"/>
    </source>
</evidence>
<name>A0AAP0FUW1_9ASPA</name>
<protein>
    <submittedName>
        <fullName evidence="2">Uncharacterized protein</fullName>
    </submittedName>
</protein>
<dbReference type="GO" id="GO:0005829">
    <property type="term" value="C:cytosol"/>
    <property type="evidence" value="ECO:0007669"/>
    <property type="project" value="TreeGrafter"/>
</dbReference>
<dbReference type="Gene3D" id="2.130.10.120">
    <property type="entry name" value="Prolyl oligopeptidase, N-terminal domain"/>
    <property type="match status" value="1"/>
</dbReference>
<dbReference type="EMBL" id="JBBWWQ010000020">
    <property type="protein sequence ID" value="KAK8916111.1"/>
    <property type="molecule type" value="Genomic_DNA"/>
</dbReference>